<dbReference type="EMBL" id="BAABVV010000018">
    <property type="protein sequence ID" value="GAA6113818.1"/>
    <property type="molecule type" value="Genomic_DNA"/>
</dbReference>
<dbReference type="Proteomes" id="UP001438112">
    <property type="component" value="Unassembled WGS sequence"/>
</dbReference>
<reference evidence="1 2" key="1">
    <citation type="submission" date="2024-03" db="EMBL/GenBank/DDBJ databases">
        <title>Inconsistent identification of Apilactobacillus kunkeei-related strains obtained by well-developed overall genome related indices.</title>
        <authorList>
            <person name="Maeno S."/>
            <person name="Endo A."/>
        </authorList>
    </citation>
    <scope>NUCLEOTIDE SEQUENCE [LARGE SCALE GENOMIC DNA]</scope>
    <source>
        <strain evidence="1 2">20H-10</strain>
    </source>
</reference>
<dbReference type="RefSeq" id="WP_053949620.1">
    <property type="nucleotide sequence ID" value="NZ_BAABVV010000018.1"/>
</dbReference>
<organism evidence="1 2">
    <name type="scientific">Apilactobacillus apinorum</name>
    <dbReference type="NCBI Taxonomy" id="1218495"/>
    <lineage>
        <taxon>Bacteria</taxon>
        <taxon>Bacillati</taxon>
        <taxon>Bacillota</taxon>
        <taxon>Bacilli</taxon>
        <taxon>Lactobacillales</taxon>
        <taxon>Lactobacillaceae</taxon>
        <taxon>Apilactobacillus</taxon>
    </lineage>
</organism>
<gene>
    <name evidence="1" type="ORF">AP20H10_01810</name>
</gene>
<evidence type="ECO:0000313" key="2">
    <source>
        <dbReference type="Proteomes" id="UP001438112"/>
    </source>
</evidence>
<protein>
    <submittedName>
        <fullName evidence="1">Uncharacterized protein</fullName>
    </submittedName>
</protein>
<comment type="caution">
    <text evidence="1">The sequence shown here is derived from an EMBL/GenBank/DDBJ whole genome shotgun (WGS) entry which is preliminary data.</text>
</comment>
<keyword evidence="2" id="KW-1185">Reference proteome</keyword>
<sequence>MNKKWNKSKITVATMGKDKVVRNRNFANAVENISADQMAELSDIVAQLTGSEFASGKLIHEDGFTK</sequence>
<accession>A0ABP9ZGA1</accession>
<name>A0ABP9ZGA1_9LACO</name>
<proteinExistence type="predicted"/>
<evidence type="ECO:0000313" key="1">
    <source>
        <dbReference type="EMBL" id="GAA6113818.1"/>
    </source>
</evidence>